<dbReference type="RefSeq" id="WP_025410475.1">
    <property type="nucleotide sequence ID" value="NZ_CP007128.1"/>
</dbReference>
<gene>
    <name evidence="1" type="ORF">J421_1417</name>
</gene>
<protein>
    <submittedName>
        <fullName evidence="1">Uncharacterized protein</fullName>
    </submittedName>
</protein>
<dbReference type="InParanoid" id="W0RCV5"/>
<evidence type="ECO:0000313" key="2">
    <source>
        <dbReference type="Proteomes" id="UP000019151"/>
    </source>
</evidence>
<evidence type="ECO:0000313" key="1">
    <source>
        <dbReference type="EMBL" id="AHG88954.1"/>
    </source>
</evidence>
<keyword evidence="2" id="KW-1185">Reference proteome</keyword>
<dbReference type="KEGG" id="gba:J421_1417"/>
<name>W0RCV5_9BACT</name>
<proteinExistence type="predicted"/>
<accession>W0RCV5</accession>
<dbReference type="Proteomes" id="UP000019151">
    <property type="component" value="Chromosome"/>
</dbReference>
<dbReference type="HOGENOM" id="CLU_1223277_0_0_0"/>
<dbReference type="STRING" id="861299.J421_1417"/>
<reference evidence="1 2" key="1">
    <citation type="journal article" date="2014" name="Genome Announc.">
        <title>Genome Sequence and Methylome of Soil Bacterium Gemmatirosa kalamazoonensis KBS708T, a Member of the Rarely Cultivated Gemmatimonadetes Phylum.</title>
        <authorList>
            <person name="Debruyn J.M."/>
            <person name="Radosevich M."/>
            <person name="Wommack K.E."/>
            <person name="Polson S.W."/>
            <person name="Hauser L.J."/>
            <person name="Fawaz M.N."/>
            <person name="Korlach J."/>
            <person name="Tsai Y.C."/>
        </authorList>
    </citation>
    <scope>NUCLEOTIDE SEQUENCE [LARGE SCALE GENOMIC DNA]</scope>
    <source>
        <strain evidence="1 2">KBS708</strain>
    </source>
</reference>
<organism evidence="1 2">
    <name type="scientific">Gemmatirosa kalamazoonensis</name>
    <dbReference type="NCBI Taxonomy" id="861299"/>
    <lineage>
        <taxon>Bacteria</taxon>
        <taxon>Pseudomonadati</taxon>
        <taxon>Gemmatimonadota</taxon>
        <taxon>Gemmatimonadia</taxon>
        <taxon>Gemmatimonadales</taxon>
        <taxon>Gemmatimonadaceae</taxon>
        <taxon>Gemmatirosa</taxon>
    </lineage>
</organism>
<dbReference type="AlphaFoldDB" id="W0RCV5"/>
<dbReference type="EMBL" id="CP007128">
    <property type="protein sequence ID" value="AHG88954.1"/>
    <property type="molecule type" value="Genomic_DNA"/>
</dbReference>
<sequence>MTDDQLDALLKDAAQTYHRPPDLPETESLWAAIDGALPTGPVGMERPRLTVVRAEPRRRSWLANPWLRTAAVLLFGVAIGRLSARAGGFGGPAAVPSVASVSTGERDAAAAADRTDADRVATTEYLGRTEALLAALPAELHARRADPAYHSQADALLLQTRLLLDSPAASDPALRSLFDDLEVVLAQVVRLRADRDPTRVELLQQSLEQRDVLPRLRDAVADNAAD</sequence>